<comment type="caution">
    <text evidence="6">The sequence shown here is derived from an EMBL/GenBank/DDBJ whole genome shotgun (WGS) entry which is preliminary data.</text>
</comment>
<sequence length="205" mass="22336">MARKRNPGRPTDLAKREAILAAATKAFFEHGYGAAAIEQIAAAAGVSKVTIYNHFSDKQSLFAAAIERECERMRGHFFIEGQSGAELRDHLLHIGLAMVAFLSRPEMVHFERRIAAETERNPEIGRAFLDAGPRRMKAALTAFLTAVADRGALAIDNPGLAAEQFASMCKGFGDVELRFGSPPAASATRQRVEAAVETFLKAYRT</sequence>
<dbReference type="PANTHER" id="PTHR30055">
    <property type="entry name" value="HTH-TYPE TRANSCRIPTIONAL REGULATOR RUTR"/>
    <property type="match status" value="1"/>
</dbReference>
<dbReference type="AlphaFoldDB" id="A0A246K2I6"/>
<dbReference type="InterPro" id="IPR009057">
    <property type="entry name" value="Homeodomain-like_sf"/>
</dbReference>
<evidence type="ECO:0000313" key="6">
    <source>
        <dbReference type="EMBL" id="OWQ99755.1"/>
    </source>
</evidence>
<dbReference type="Gene3D" id="1.10.357.10">
    <property type="entry name" value="Tetracycline Repressor, domain 2"/>
    <property type="match status" value="1"/>
</dbReference>
<dbReference type="Gene3D" id="1.10.10.60">
    <property type="entry name" value="Homeodomain-like"/>
    <property type="match status" value="1"/>
</dbReference>
<evidence type="ECO:0000256" key="2">
    <source>
        <dbReference type="ARBA" id="ARBA00023125"/>
    </source>
</evidence>
<dbReference type="GO" id="GO:0000976">
    <property type="term" value="F:transcription cis-regulatory region binding"/>
    <property type="evidence" value="ECO:0007669"/>
    <property type="project" value="TreeGrafter"/>
</dbReference>
<feature type="domain" description="HTH tetR-type" evidence="5">
    <location>
        <begin position="13"/>
        <end position="73"/>
    </location>
</feature>
<proteinExistence type="predicted"/>
<dbReference type="PROSITE" id="PS50977">
    <property type="entry name" value="HTH_TETR_2"/>
    <property type="match status" value="1"/>
</dbReference>
<dbReference type="InterPro" id="IPR036271">
    <property type="entry name" value="Tet_transcr_reg_TetR-rel_C_sf"/>
</dbReference>
<evidence type="ECO:0000259" key="5">
    <source>
        <dbReference type="PROSITE" id="PS50977"/>
    </source>
</evidence>
<feature type="DNA-binding region" description="H-T-H motif" evidence="4">
    <location>
        <begin position="36"/>
        <end position="55"/>
    </location>
</feature>
<dbReference type="FunFam" id="1.10.10.60:FF:000141">
    <property type="entry name" value="TetR family transcriptional regulator"/>
    <property type="match status" value="1"/>
</dbReference>
<reference evidence="6 7" key="1">
    <citation type="journal article" date="2010" name="Int. J. Syst. Evol. Microbiol.">
        <title>Sphingopyxis bauzanensis sp. nov., a psychrophilic bacterium isolated from soil.</title>
        <authorList>
            <person name="Zhang D.C."/>
            <person name="Liu H.C."/>
            <person name="Xin Y.H."/>
            <person name="Zhou Y.G."/>
            <person name="Schinner F."/>
            <person name="Margesin R."/>
        </authorList>
    </citation>
    <scope>NUCLEOTIDE SEQUENCE [LARGE SCALE GENOMIC DNA]</scope>
    <source>
        <strain evidence="6 7">DSM 22271</strain>
    </source>
</reference>
<evidence type="ECO:0000313" key="7">
    <source>
        <dbReference type="Proteomes" id="UP000197361"/>
    </source>
</evidence>
<dbReference type="SUPFAM" id="SSF48498">
    <property type="entry name" value="Tetracyclin repressor-like, C-terminal domain"/>
    <property type="match status" value="1"/>
</dbReference>
<dbReference type="SUPFAM" id="SSF46689">
    <property type="entry name" value="Homeodomain-like"/>
    <property type="match status" value="1"/>
</dbReference>
<keyword evidence="3" id="KW-0804">Transcription</keyword>
<dbReference type="Proteomes" id="UP000197361">
    <property type="component" value="Unassembled WGS sequence"/>
</dbReference>
<evidence type="ECO:0000256" key="1">
    <source>
        <dbReference type="ARBA" id="ARBA00023015"/>
    </source>
</evidence>
<evidence type="ECO:0000256" key="4">
    <source>
        <dbReference type="PROSITE-ProRule" id="PRU00335"/>
    </source>
</evidence>
<evidence type="ECO:0000256" key="3">
    <source>
        <dbReference type="ARBA" id="ARBA00023163"/>
    </source>
</evidence>
<gene>
    <name evidence="6" type="ORF">CDQ92_01080</name>
</gene>
<dbReference type="InterPro" id="IPR039536">
    <property type="entry name" value="TetR_C_Proteobacteria"/>
</dbReference>
<dbReference type="InterPro" id="IPR050109">
    <property type="entry name" value="HTH-type_TetR-like_transc_reg"/>
</dbReference>
<keyword evidence="1" id="KW-0805">Transcription regulation</keyword>
<dbReference type="Pfam" id="PF14246">
    <property type="entry name" value="TetR_C_7"/>
    <property type="match status" value="1"/>
</dbReference>
<keyword evidence="2 4" id="KW-0238">DNA-binding</keyword>
<dbReference type="PRINTS" id="PR00455">
    <property type="entry name" value="HTHTETR"/>
</dbReference>
<name>A0A246K2I6_9SPHN</name>
<dbReference type="OrthoDB" id="9816431at2"/>
<keyword evidence="7" id="KW-1185">Reference proteome</keyword>
<dbReference type="EMBL" id="NISK01000001">
    <property type="protein sequence ID" value="OWQ99755.1"/>
    <property type="molecule type" value="Genomic_DNA"/>
</dbReference>
<organism evidence="6 7">
    <name type="scientific">Sphingopyxis bauzanensis</name>
    <dbReference type="NCBI Taxonomy" id="651663"/>
    <lineage>
        <taxon>Bacteria</taxon>
        <taxon>Pseudomonadati</taxon>
        <taxon>Pseudomonadota</taxon>
        <taxon>Alphaproteobacteria</taxon>
        <taxon>Sphingomonadales</taxon>
        <taxon>Sphingomonadaceae</taxon>
        <taxon>Sphingopyxis</taxon>
    </lineage>
</organism>
<dbReference type="PANTHER" id="PTHR30055:SF146">
    <property type="entry name" value="HTH-TYPE TRANSCRIPTIONAL DUAL REGULATOR CECR"/>
    <property type="match status" value="1"/>
</dbReference>
<dbReference type="GO" id="GO:0003700">
    <property type="term" value="F:DNA-binding transcription factor activity"/>
    <property type="evidence" value="ECO:0007669"/>
    <property type="project" value="TreeGrafter"/>
</dbReference>
<protein>
    <submittedName>
        <fullName evidence="6">Transcriptional regulator</fullName>
    </submittedName>
</protein>
<dbReference type="Pfam" id="PF00440">
    <property type="entry name" value="TetR_N"/>
    <property type="match status" value="1"/>
</dbReference>
<dbReference type="InterPro" id="IPR001647">
    <property type="entry name" value="HTH_TetR"/>
</dbReference>
<accession>A0A246K2I6</accession>